<evidence type="ECO:0000313" key="6">
    <source>
        <dbReference type="EMBL" id="KAF0753869.1"/>
    </source>
</evidence>
<evidence type="ECO:0000256" key="1">
    <source>
        <dbReference type="ARBA" id="ARBA00004613"/>
    </source>
</evidence>
<comment type="caution">
    <text evidence="6">The sequence shown here is derived from an EMBL/GenBank/DDBJ whole genome shotgun (WGS) entry which is preliminary data.</text>
</comment>
<dbReference type="EMBL" id="VUJU01004594">
    <property type="protein sequence ID" value="KAF0753869.1"/>
    <property type="molecule type" value="Genomic_DNA"/>
</dbReference>
<dbReference type="GO" id="GO:0046872">
    <property type="term" value="F:metal ion binding"/>
    <property type="evidence" value="ECO:0007669"/>
    <property type="project" value="UniProtKB-KW"/>
</dbReference>
<evidence type="ECO:0000256" key="4">
    <source>
        <dbReference type="ARBA" id="ARBA00023180"/>
    </source>
</evidence>
<dbReference type="InterPro" id="IPR019791">
    <property type="entry name" value="Haem_peroxidase_animal"/>
</dbReference>
<keyword evidence="4" id="KW-0325">Glycoprotein</keyword>
<dbReference type="PROSITE" id="PS50292">
    <property type="entry name" value="PEROXIDASE_3"/>
    <property type="match status" value="1"/>
</dbReference>
<gene>
    <name evidence="6" type="ORF">FWK35_00016865</name>
</gene>
<keyword evidence="3 6" id="KW-0575">Peroxidase</keyword>
<dbReference type="InterPro" id="IPR010255">
    <property type="entry name" value="Haem_peroxidase_sf"/>
</dbReference>
<feature type="non-terminal residue" evidence="6">
    <location>
        <position position="1"/>
    </location>
</feature>
<keyword evidence="5" id="KW-0349">Heme</keyword>
<protein>
    <submittedName>
        <fullName evidence="6">Peroxidase-like isoform X2</fullName>
    </submittedName>
</protein>
<accession>A0A6G0YE31</accession>
<dbReference type="Proteomes" id="UP000478052">
    <property type="component" value="Unassembled WGS sequence"/>
</dbReference>
<evidence type="ECO:0000256" key="2">
    <source>
        <dbReference type="ARBA" id="ARBA00022525"/>
    </source>
</evidence>
<keyword evidence="5" id="KW-0408">Iron</keyword>
<dbReference type="GO" id="GO:0020037">
    <property type="term" value="F:heme binding"/>
    <property type="evidence" value="ECO:0007669"/>
    <property type="project" value="InterPro"/>
</dbReference>
<organism evidence="6 7">
    <name type="scientific">Aphis craccivora</name>
    <name type="common">Cowpea aphid</name>
    <dbReference type="NCBI Taxonomy" id="307492"/>
    <lineage>
        <taxon>Eukaryota</taxon>
        <taxon>Metazoa</taxon>
        <taxon>Ecdysozoa</taxon>
        <taxon>Arthropoda</taxon>
        <taxon>Hexapoda</taxon>
        <taxon>Insecta</taxon>
        <taxon>Pterygota</taxon>
        <taxon>Neoptera</taxon>
        <taxon>Paraneoptera</taxon>
        <taxon>Hemiptera</taxon>
        <taxon>Sternorrhyncha</taxon>
        <taxon>Aphidomorpha</taxon>
        <taxon>Aphidoidea</taxon>
        <taxon>Aphididae</taxon>
        <taxon>Aphidini</taxon>
        <taxon>Aphis</taxon>
        <taxon>Aphis</taxon>
    </lineage>
</organism>
<keyword evidence="3 6" id="KW-0560">Oxidoreductase</keyword>
<keyword evidence="7" id="KW-1185">Reference proteome</keyword>
<comment type="subcellular location">
    <subcellularLocation>
        <location evidence="1">Secreted</location>
    </subcellularLocation>
</comment>
<evidence type="ECO:0000256" key="5">
    <source>
        <dbReference type="PIRSR" id="PIRSR619791-2"/>
    </source>
</evidence>
<dbReference type="SUPFAM" id="SSF48113">
    <property type="entry name" value="Heme-dependent peroxidases"/>
    <property type="match status" value="1"/>
</dbReference>
<feature type="binding site" description="axial binding residue" evidence="5">
    <location>
        <position position="407"/>
    </location>
    <ligand>
        <name>heme b</name>
        <dbReference type="ChEBI" id="CHEBI:60344"/>
    </ligand>
    <ligandPart>
        <name>Fe</name>
        <dbReference type="ChEBI" id="CHEBI:18248"/>
    </ligandPart>
</feature>
<sequence length="645" mass="73677">ADSYECYDEVNLIKARQVVIDDTFYVKCVSTLIPCDSFSKYRSIDGSCNNLQNFLWGASFTPYIRLGEAFYADGNFSIRVQFRDGKPLPRARKLQLGIFWMKTPPVDIPDISKNYHMNQAGQYLTHEISLMPSNFADFSILDISLNIIIRIAIATKGNILTCHMQRWAITKFPVPPSDCCAVQGLENIPLICQAVIKIKENDPSYSKINKKCISFRRSMTAAFDFNCSIVPQIPMNQQTAFVDASQLYGSTSEKADSLRSKHGGKLKTEKINGEKFGIQVQRNGSKFCGGRNNVTYCFDRGDVRNNQHFGLILYEETFLRFHNLITDLLIELNNDWIDEILYQEARRFVIALEEIIVYRDYLIFLLGKDYCDSVGLSLSKDKKTVYDPTIMPQLAVEFSAGCFRVPHNIIPSFYYFLDQNYNVTEKYKLNEYMGIPDPLIPKDKLEELLRGMSYRQGRSPLPNYNLLITSRMLHGWVSGIADSDLGSIDIQRGRDVGLPPYIRVREICGFKNITSFDDLIGVLDTFDVGLLKLFYDSVQDIDLIVGALLEPIVEDGMVGETARCIIADAFYRIRYGDRFFFDVQDQPGSFTQEQFDVLWSLDLGQLLCLTTNIDQLPIDIFKPLELSEKYDCKSIKLNLGPWKVD</sequence>
<dbReference type="OrthoDB" id="823504at2759"/>
<dbReference type="Gene3D" id="1.10.640.10">
    <property type="entry name" value="Haem peroxidase domain superfamily, animal type"/>
    <property type="match status" value="1"/>
</dbReference>
<dbReference type="InterPro" id="IPR037120">
    <property type="entry name" value="Haem_peroxidase_sf_animal"/>
</dbReference>
<dbReference type="Pfam" id="PF03098">
    <property type="entry name" value="An_peroxidase"/>
    <property type="match status" value="2"/>
</dbReference>
<name>A0A6G0YE31_APHCR</name>
<keyword evidence="5" id="KW-0479">Metal-binding</keyword>
<dbReference type="GO" id="GO:0006979">
    <property type="term" value="P:response to oxidative stress"/>
    <property type="evidence" value="ECO:0007669"/>
    <property type="project" value="InterPro"/>
</dbReference>
<reference evidence="6 7" key="1">
    <citation type="submission" date="2019-08" db="EMBL/GenBank/DDBJ databases">
        <title>Whole genome of Aphis craccivora.</title>
        <authorList>
            <person name="Voronova N.V."/>
            <person name="Shulinski R.S."/>
            <person name="Bandarenka Y.V."/>
            <person name="Zhorov D.G."/>
            <person name="Warner D."/>
        </authorList>
    </citation>
    <scope>NUCLEOTIDE SEQUENCE [LARGE SCALE GENOMIC DNA]</scope>
    <source>
        <strain evidence="6">180601</strain>
        <tissue evidence="6">Whole Body</tissue>
    </source>
</reference>
<evidence type="ECO:0000256" key="3">
    <source>
        <dbReference type="ARBA" id="ARBA00022559"/>
    </source>
</evidence>
<proteinExistence type="predicted"/>
<dbReference type="PANTHER" id="PTHR11475:SF4">
    <property type="entry name" value="CHORION PEROXIDASE"/>
    <property type="match status" value="1"/>
</dbReference>
<keyword evidence="2" id="KW-0964">Secreted</keyword>
<dbReference type="GO" id="GO:0005576">
    <property type="term" value="C:extracellular region"/>
    <property type="evidence" value="ECO:0007669"/>
    <property type="project" value="UniProtKB-SubCell"/>
</dbReference>
<dbReference type="AlphaFoldDB" id="A0A6G0YE31"/>
<dbReference type="GO" id="GO:0004601">
    <property type="term" value="F:peroxidase activity"/>
    <property type="evidence" value="ECO:0007669"/>
    <property type="project" value="UniProtKB-KW"/>
</dbReference>
<dbReference type="PANTHER" id="PTHR11475">
    <property type="entry name" value="OXIDASE/PEROXIDASE"/>
    <property type="match status" value="1"/>
</dbReference>
<evidence type="ECO:0000313" key="7">
    <source>
        <dbReference type="Proteomes" id="UP000478052"/>
    </source>
</evidence>